<dbReference type="EMBL" id="CADCXU010004672">
    <property type="protein sequence ID" value="CAA9996526.1"/>
    <property type="molecule type" value="Genomic_DNA"/>
</dbReference>
<proteinExistence type="predicted"/>
<evidence type="ECO:0000256" key="2">
    <source>
        <dbReference type="ARBA" id="ARBA00022741"/>
    </source>
</evidence>
<dbReference type="Pfam" id="PF00586">
    <property type="entry name" value="AIRS"/>
    <property type="match status" value="1"/>
</dbReference>
<feature type="region of interest" description="Disordered" evidence="6">
    <location>
        <begin position="51"/>
        <end position="70"/>
    </location>
</feature>
<dbReference type="PANTHER" id="PTHR10256">
    <property type="entry name" value="SELENIDE, WATER DIKINASE"/>
    <property type="match status" value="1"/>
</dbReference>
<feature type="compositionally biased region" description="Polar residues" evidence="6">
    <location>
        <begin position="52"/>
        <end position="66"/>
    </location>
</feature>
<keyword evidence="3" id="KW-0418">Kinase</keyword>
<dbReference type="InterPro" id="IPR036676">
    <property type="entry name" value="PurM-like_C_sf"/>
</dbReference>
<protein>
    <recommendedName>
        <fullName evidence="11">Selenide, water dikinase</fullName>
    </recommendedName>
</protein>
<evidence type="ECO:0000256" key="1">
    <source>
        <dbReference type="ARBA" id="ARBA00022679"/>
    </source>
</evidence>
<dbReference type="Proteomes" id="UP000479000">
    <property type="component" value="Unassembled WGS sequence"/>
</dbReference>
<evidence type="ECO:0000259" key="8">
    <source>
        <dbReference type="Pfam" id="PF02769"/>
    </source>
</evidence>
<keyword evidence="5" id="KW-0711">Selenium</keyword>
<keyword evidence="1" id="KW-0808">Transferase</keyword>
<gene>
    <name evidence="9" type="ORF">NTEN_LOCUS3029</name>
</gene>
<dbReference type="OrthoDB" id="409395at2759"/>
<evidence type="ECO:0000313" key="9">
    <source>
        <dbReference type="EMBL" id="CAA9996526.1"/>
    </source>
</evidence>
<evidence type="ECO:0000313" key="10">
    <source>
        <dbReference type="Proteomes" id="UP000479000"/>
    </source>
</evidence>
<evidence type="ECO:0008006" key="11">
    <source>
        <dbReference type="Google" id="ProtNLM"/>
    </source>
</evidence>
<name>A0A6H5G3C9_9HEMI</name>
<accession>A0A6H5G3C9</accession>
<dbReference type="AlphaFoldDB" id="A0A6H5G3C9"/>
<dbReference type="GO" id="GO:0016260">
    <property type="term" value="P:selenocysteine biosynthetic process"/>
    <property type="evidence" value="ECO:0007669"/>
    <property type="project" value="TreeGrafter"/>
</dbReference>
<keyword evidence="10" id="KW-1185">Reference proteome</keyword>
<dbReference type="InterPro" id="IPR036921">
    <property type="entry name" value="PurM-like_N_sf"/>
</dbReference>
<dbReference type="GO" id="GO:0004756">
    <property type="term" value="F:selenide, water dikinase activity"/>
    <property type="evidence" value="ECO:0007669"/>
    <property type="project" value="TreeGrafter"/>
</dbReference>
<evidence type="ECO:0000256" key="3">
    <source>
        <dbReference type="ARBA" id="ARBA00022777"/>
    </source>
</evidence>
<dbReference type="PANTHER" id="PTHR10256:SF0">
    <property type="entry name" value="INACTIVE SELENIDE, WATER DIKINASE-LIKE PROTEIN-RELATED"/>
    <property type="match status" value="1"/>
</dbReference>
<feature type="domain" description="PurM-like N-terminal" evidence="7">
    <location>
        <begin position="85"/>
        <end position="196"/>
    </location>
</feature>
<dbReference type="InterPro" id="IPR010918">
    <property type="entry name" value="PurM-like_C_dom"/>
</dbReference>
<dbReference type="SUPFAM" id="SSF56042">
    <property type="entry name" value="PurM C-terminal domain-like"/>
    <property type="match status" value="1"/>
</dbReference>
<dbReference type="SUPFAM" id="SSF55326">
    <property type="entry name" value="PurM N-terminal domain-like"/>
    <property type="match status" value="1"/>
</dbReference>
<dbReference type="NCBIfam" id="TIGR00476">
    <property type="entry name" value="selD"/>
    <property type="match status" value="1"/>
</dbReference>
<dbReference type="Pfam" id="PF02769">
    <property type="entry name" value="AIRS_C"/>
    <property type="match status" value="1"/>
</dbReference>
<dbReference type="GO" id="GO:0005524">
    <property type="term" value="F:ATP binding"/>
    <property type="evidence" value="ECO:0007669"/>
    <property type="project" value="UniProtKB-KW"/>
</dbReference>
<dbReference type="Gene3D" id="3.30.1330.10">
    <property type="entry name" value="PurM-like, N-terminal domain"/>
    <property type="match status" value="1"/>
</dbReference>
<keyword evidence="2" id="KW-0547">Nucleotide-binding</keyword>
<sequence>MTTMDGPQRSRKESFFKNFFRPSDHGLADNFRLTSFVLLNLLEGFDDVHPRQQYTDNESQPTTSGINDGPVVSSCAQTTVGIGLDSAVIELKDKIHSLVQTTDFLYPLIDDPYIMGKVACANVLSDLYAMGVPDCDNMLMLAGIPMKMTDTERDVAFAQMMKGFSDEAVAGNTYVTGGDTKYSEWCMIGGTATAIVKTESVILPYGAQLGDSLVLTKPLGTQNATFAYQWYQEGGEKWDKLSGVISEDEVQEGYFTAVESMIRLNKTGASLMAKHRAHAATDITGFGLLGHANNLARHQTDPVSLVIRKLPIINGMAAVERSIGDRFGLLSGKGIETSGGLLISLPQEEAPMFCRSIKDIDGFDAWIVGEVIEGDRTAFLDKNVELVEAR</sequence>
<organism evidence="9 10">
    <name type="scientific">Nesidiocoris tenuis</name>
    <dbReference type="NCBI Taxonomy" id="355587"/>
    <lineage>
        <taxon>Eukaryota</taxon>
        <taxon>Metazoa</taxon>
        <taxon>Ecdysozoa</taxon>
        <taxon>Arthropoda</taxon>
        <taxon>Hexapoda</taxon>
        <taxon>Insecta</taxon>
        <taxon>Pterygota</taxon>
        <taxon>Neoptera</taxon>
        <taxon>Paraneoptera</taxon>
        <taxon>Hemiptera</taxon>
        <taxon>Heteroptera</taxon>
        <taxon>Panheteroptera</taxon>
        <taxon>Cimicomorpha</taxon>
        <taxon>Miridae</taxon>
        <taxon>Dicyphina</taxon>
        <taxon>Nesidiocoris</taxon>
    </lineage>
</organism>
<feature type="domain" description="PurM-like C-terminal" evidence="8">
    <location>
        <begin position="210"/>
        <end position="379"/>
    </location>
</feature>
<evidence type="ECO:0000256" key="5">
    <source>
        <dbReference type="ARBA" id="ARBA00023266"/>
    </source>
</evidence>
<dbReference type="InterPro" id="IPR016188">
    <property type="entry name" value="PurM-like_N"/>
</dbReference>
<dbReference type="FunFam" id="3.90.650.10:FF:000010">
    <property type="entry name" value="Selenide, water dikinase"/>
    <property type="match status" value="1"/>
</dbReference>
<evidence type="ECO:0000256" key="4">
    <source>
        <dbReference type="ARBA" id="ARBA00022840"/>
    </source>
</evidence>
<keyword evidence="4" id="KW-0067">ATP-binding</keyword>
<evidence type="ECO:0000256" key="6">
    <source>
        <dbReference type="SAM" id="MobiDB-lite"/>
    </source>
</evidence>
<dbReference type="Gene3D" id="3.90.650.10">
    <property type="entry name" value="PurM-like C-terminal domain"/>
    <property type="match status" value="1"/>
</dbReference>
<dbReference type="GO" id="GO:0005737">
    <property type="term" value="C:cytoplasm"/>
    <property type="evidence" value="ECO:0007669"/>
    <property type="project" value="TreeGrafter"/>
</dbReference>
<dbReference type="InterPro" id="IPR004536">
    <property type="entry name" value="SPS/SelD"/>
</dbReference>
<evidence type="ECO:0000259" key="7">
    <source>
        <dbReference type="Pfam" id="PF00586"/>
    </source>
</evidence>
<reference evidence="9 10" key="1">
    <citation type="submission" date="2020-02" db="EMBL/GenBank/DDBJ databases">
        <authorList>
            <person name="Ferguson B K."/>
        </authorList>
    </citation>
    <scope>NUCLEOTIDE SEQUENCE [LARGE SCALE GENOMIC DNA]</scope>
</reference>